<comment type="similarity">
    <text evidence="3">Belongs to the bacterial flagellin family.</text>
</comment>
<dbReference type="GeneID" id="29393060"/>
<reference evidence="6" key="1">
    <citation type="submission" date="2007-10" db="EMBL/GenBank/DDBJ databases">
        <title>A 2D electrophoretic study of proteins secreted by Herbaspirillum seropedicae.</title>
        <authorList>
            <person name="Chaves D.F.S."/>
            <person name="Souza E.M."/>
            <person name="Monteiro R.A."/>
            <person name="Cruz L.M."/>
            <person name="Pedrosa F.O."/>
        </authorList>
    </citation>
    <scope>NUCLEOTIDE SEQUENCE</scope>
</reference>
<proteinExistence type="inferred from homology"/>
<dbReference type="InterPro" id="IPR001029">
    <property type="entry name" value="Flagellin_N"/>
</dbReference>
<dbReference type="GO" id="GO:0071973">
    <property type="term" value="P:bacterial-type flagellum-dependent cell motility"/>
    <property type="evidence" value="ECO:0007669"/>
    <property type="project" value="InterPro"/>
</dbReference>
<reference evidence="6" key="2">
    <citation type="submission" date="2008-02" db="EMBL/GenBank/DDBJ databases">
        <title>Genome sequence of the nitrogen fixing bacterium Herbaspirillum seropedicae.</title>
        <authorList>
            <consortium name="Genopar Consortium"/>
            <person name="Pedrosa F.O."/>
        </authorList>
    </citation>
    <scope>NUCLEOTIDE SEQUENCE</scope>
</reference>
<protein>
    <submittedName>
        <fullName evidence="6">N-terminus flagellar protein</fullName>
    </submittedName>
</protein>
<keyword evidence="6" id="KW-0966">Cell projection</keyword>
<dbReference type="Pfam" id="PF00669">
    <property type="entry name" value="Flagellin_N"/>
    <property type="match status" value="1"/>
</dbReference>
<dbReference type="SUPFAM" id="SSF64518">
    <property type="entry name" value="Phase 1 flagellin"/>
    <property type="match status" value="1"/>
</dbReference>
<gene>
    <name evidence="6" type="primary">flgL</name>
    <name evidence="6" type="ORF">HS227.0027</name>
</gene>
<evidence type="ECO:0000256" key="1">
    <source>
        <dbReference type="ARBA" id="ARBA00004365"/>
    </source>
</evidence>
<keyword evidence="4" id="KW-0975">Bacterial flagellum</keyword>
<dbReference type="PANTHER" id="PTHR42792">
    <property type="entry name" value="FLAGELLIN"/>
    <property type="match status" value="1"/>
</dbReference>
<dbReference type="InterPro" id="IPR001492">
    <property type="entry name" value="Flagellin"/>
</dbReference>
<name>B0RKF4_HERSE</name>
<dbReference type="InterPro" id="IPR013384">
    <property type="entry name" value="Flagell_FlgL"/>
</dbReference>
<evidence type="ECO:0000256" key="2">
    <source>
        <dbReference type="ARBA" id="ARBA00004613"/>
    </source>
</evidence>
<dbReference type="NCBIfam" id="TIGR02550">
    <property type="entry name" value="flagell_flgL"/>
    <property type="match status" value="1"/>
</dbReference>
<dbReference type="AlphaFoldDB" id="B0RKF4"/>
<keyword evidence="6" id="KW-0282">Flagellum</keyword>
<evidence type="ECO:0000259" key="5">
    <source>
        <dbReference type="Pfam" id="PF00669"/>
    </source>
</evidence>
<comment type="subcellular location">
    <subcellularLocation>
        <location evidence="1">Bacterial flagellum</location>
    </subcellularLocation>
    <subcellularLocation>
        <location evidence="2">Secreted</location>
    </subcellularLocation>
</comment>
<accession>B0RKF4</accession>
<evidence type="ECO:0000256" key="4">
    <source>
        <dbReference type="ARBA" id="ARBA00023143"/>
    </source>
</evidence>
<dbReference type="GO" id="GO:0009424">
    <property type="term" value="C:bacterial-type flagellum hook"/>
    <property type="evidence" value="ECO:0007669"/>
    <property type="project" value="InterPro"/>
</dbReference>
<sequence length="377" mass="40217">MRISTQMIYQSSNNDLTSMQSQFLKLSQQVTAQQRVLLPSDDPVAAARALDMQQTADLNEQYKTNRQNANSALSSVQGNLESMTNMLTKLKSNVITAGNASYSNAERINMASEIKGNLAEVLGYANAQDGQGNYLFAGFKSTTQPFTLDGTGGVVYNGDQGAMSLQVDSTRVMDISASGQAIFQGNGQDIFKTMNNFINVLSVPVTEAANKADETAANNFVYPAGSGLTPIAAYKTSLAQLNALSPTDPTYQAVFTATAALKLQSDAADAARTPVVGSQAALTRNLASFNTQIDSLLSNVTTAKASIGARQNELDNLDAAGEVNKENYTQTINNLLGRNPSDVNQLISDYTLTQTYLSAAQKVFVTTSGLSLLNYLK</sequence>
<dbReference type="Gene3D" id="1.20.1330.10">
    <property type="entry name" value="f41 fragment of flagellin, N-terminal domain"/>
    <property type="match status" value="1"/>
</dbReference>
<dbReference type="PANTHER" id="PTHR42792:SF1">
    <property type="entry name" value="FLAGELLAR HOOK-ASSOCIATED PROTEIN 3"/>
    <property type="match status" value="1"/>
</dbReference>
<dbReference type="EMBL" id="AM905448">
    <property type="protein sequence ID" value="CAP19666.1"/>
    <property type="molecule type" value="Genomic_DNA"/>
</dbReference>
<organism evidence="6">
    <name type="scientific">Herbaspirillum seropedicae</name>
    <dbReference type="NCBI Taxonomy" id="964"/>
    <lineage>
        <taxon>Bacteria</taxon>
        <taxon>Pseudomonadati</taxon>
        <taxon>Pseudomonadota</taxon>
        <taxon>Betaproteobacteria</taxon>
        <taxon>Burkholderiales</taxon>
        <taxon>Oxalobacteraceae</taxon>
        <taxon>Herbaspirillum</taxon>
    </lineage>
</organism>
<evidence type="ECO:0000313" key="6">
    <source>
        <dbReference type="EMBL" id="CAP19666.1"/>
    </source>
</evidence>
<dbReference type="GO" id="GO:0005576">
    <property type="term" value="C:extracellular region"/>
    <property type="evidence" value="ECO:0007669"/>
    <property type="project" value="UniProtKB-SubCell"/>
</dbReference>
<dbReference type="PATRIC" id="fig|964.11.peg.2128"/>
<feature type="domain" description="Flagellin N-terminal" evidence="5">
    <location>
        <begin position="3"/>
        <end position="139"/>
    </location>
</feature>
<dbReference type="KEGG" id="hsz:ACP92_10220"/>
<keyword evidence="6" id="KW-0969">Cilium</keyword>
<evidence type="ECO:0000256" key="3">
    <source>
        <dbReference type="ARBA" id="ARBA00005709"/>
    </source>
</evidence>
<dbReference type="RefSeq" id="WP_013234029.1">
    <property type="nucleotide sequence ID" value="NZ_CP011930.1"/>
</dbReference>
<dbReference type="GO" id="GO:0005198">
    <property type="term" value="F:structural molecule activity"/>
    <property type="evidence" value="ECO:0007669"/>
    <property type="project" value="InterPro"/>
</dbReference>